<comment type="caution">
    <text evidence="2">The sequence shown here is derived from an EMBL/GenBank/DDBJ whole genome shotgun (WGS) entry which is preliminary data.</text>
</comment>
<dbReference type="Proteomes" id="UP000005839">
    <property type="component" value="Unassembled WGS sequence"/>
</dbReference>
<dbReference type="Gene3D" id="1.50.10.10">
    <property type="match status" value="1"/>
</dbReference>
<dbReference type="InterPro" id="IPR012341">
    <property type="entry name" value="6hp_glycosidase-like_sf"/>
</dbReference>
<feature type="region of interest" description="Disordered" evidence="1">
    <location>
        <begin position="1"/>
        <end position="21"/>
    </location>
</feature>
<dbReference type="SUPFAM" id="SSF48208">
    <property type="entry name" value="Six-hairpin glycosidases"/>
    <property type="match status" value="1"/>
</dbReference>
<evidence type="ECO:0000313" key="2">
    <source>
        <dbReference type="EMBL" id="EDP99532.1"/>
    </source>
</evidence>
<name>A9EK69_9GAMM</name>
<keyword evidence="3" id="KW-1185">Reference proteome</keyword>
<dbReference type="EMBL" id="ABIC01000037">
    <property type="protein sequence ID" value="EDP99532.1"/>
    <property type="molecule type" value="Genomic_DNA"/>
</dbReference>
<dbReference type="AlphaFoldDB" id="A9EK69"/>
<accession>A9EK69</accession>
<reference evidence="2 3" key="1">
    <citation type="submission" date="2007-10" db="EMBL/GenBank/DDBJ databases">
        <authorList>
            <person name="Yayanos A."/>
            <person name="Ferriera S."/>
            <person name="Johnson J."/>
            <person name="Kravitz S."/>
            <person name="Halpern A."/>
            <person name="Remington K."/>
            <person name="Beeson K."/>
            <person name="Tran B."/>
            <person name="Rogers Y.-H."/>
            <person name="Friedman R."/>
            <person name="Venter J.C."/>
        </authorList>
    </citation>
    <scope>NUCLEOTIDE SEQUENCE [LARGE SCALE GENOMIC DNA]</scope>
    <source>
        <strain evidence="2 3">KT99</strain>
    </source>
</reference>
<evidence type="ECO:0000256" key="1">
    <source>
        <dbReference type="SAM" id="MobiDB-lite"/>
    </source>
</evidence>
<gene>
    <name evidence="2" type="ORF">KT99_12129</name>
</gene>
<organism evidence="2 3">
    <name type="scientific">Shewanella benthica KT99</name>
    <dbReference type="NCBI Taxonomy" id="314608"/>
    <lineage>
        <taxon>Bacteria</taxon>
        <taxon>Pseudomonadati</taxon>
        <taxon>Pseudomonadota</taxon>
        <taxon>Gammaproteobacteria</taxon>
        <taxon>Alteromonadales</taxon>
        <taxon>Shewanellaceae</taxon>
        <taxon>Shewanella</taxon>
    </lineage>
</organism>
<dbReference type="GO" id="GO:0005975">
    <property type="term" value="P:carbohydrate metabolic process"/>
    <property type="evidence" value="ECO:0007669"/>
    <property type="project" value="InterPro"/>
</dbReference>
<protein>
    <submittedName>
        <fullName evidence="2">Glucoamylase</fullName>
    </submittedName>
</protein>
<proteinExistence type="predicted"/>
<evidence type="ECO:0000313" key="3">
    <source>
        <dbReference type="Proteomes" id="UP000005839"/>
    </source>
</evidence>
<dbReference type="STRING" id="314608.KT99_12129"/>
<sequence length="62" mass="7327">MLPEQVWDSVGDPSRYRYRHDQGTNSATPLAWTHAEYVKLVRSLTDKRVWDHYPVVDAKLRD</sequence>
<dbReference type="InterPro" id="IPR008928">
    <property type="entry name" value="6-hairpin_glycosidase_sf"/>
</dbReference>